<sequence length="274" mass="31696">MSVNRERDLDKLPPIAVDPKEMPPLLPYGLQFNLLMPTRDVSLTDGQYPICDEAVPWTLQLELCYLQFHPTTWDILKEDDQIDERYYDALLDLCARLGDSVYEGDRHVRLREALVRVLSRRLRRWGRLYVLHHAREQYFRQQLALHPTWSVSDVVMSIPLSEEYPPVQPKAPISSLWPLPMPHPDAAFQRQLIQVTIRNYEPHRLFDVESVASEATYERLWGTTTKKSDRRPLTAFQDLTITESSVAVPAADSFPVASSATATCSRRHRDRSDD</sequence>
<dbReference type="OrthoDB" id="10277557at2759"/>
<dbReference type="EMBL" id="LK052940">
    <property type="protein sequence ID" value="CDR40525.1"/>
    <property type="molecule type" value="Genomic_DNA"/>
</dbReference>
<gene>
    <name evidence="1" type="ORF">RHTO0S_05e04544g</name>
</gene>
<proteinExistence type="predicted"/>
<dbReference type="AlphaFoldDB" id="A0A061B0L8"/>
<organism evidence="1">
    <name type="scientific">Rhodotorula toruloides</name>
    <name type="common">Yeast</name>
    <name type="synonym">Rhodosporidium toruloides</name>
    <dbReference type="NCBI Taxonomy" id="5286"/>
    <lineage>
        <taxon>Eukaryota</taxon>
        <taxon>Fungi</taxon>
        <taxon>Dikarya</taxon>
        <taxon>Basidiomycota</taxon>
        <taxon>Pucciniomycotina</taxon>
        <taxon>Microbotryomycetes</taxon>
        <taxon>Sporidiobolales</taxon>
        <taxon>Sporidiobolaceae</taxon>
        <taxon>Rhodotorula</taxon>
    </lineage>
</organism>
<reference evidence="1" key="1">
    <citation type="journal article" date="2014" name="Genome Announc.">
        <title>Draft genome sequence of Rhodosporidium toruloides CECT1137, an oleaginous yeast of biotechnological interest.</title>
        <authorList>
            <person name="Morin N."/>
            <person name="Calcas X."/>
            <person name="Devillers H."/>
            <person name="Durrens P."/>
            <person name="Sherman D.J."/>
            <person name="Nicaud J.-M."/>
            <person name="Neuveglise C."/>
        </authorList>
    </citation>
    <scope>NUCLEOTIDE SEQUENCE</scope>
    <source>
        <strain evidence="1">CECT1137</strain>
    </source>
</reference>
<name>A0A061B0L8_RHOTO</name>
<protein>
    <submittedName>
        <fullName evidence="1">RHTO0S05e04544g1_1</fullName>
    </submittedName>
</protein>
<accession>A0A061B0L8</accession>
<evidence type="ECO:0000313" key="1">
    <source>
        <dbReference type="EMBL" id="CDR40525.1"/>
    </source>
</evidence>